<feature type="signal peptide" evidence="1">
    <location>
        <begin position="1"/>
        <end position="20"/>
    </location>
</feature>
<protein>
    <submittedName>
        <fullName evidence="2">Uncharacterized protein</fullName>
    </submittedName>
</protein>
<evidence type="ECO:0000313" key="3">
    <source>
        <dbReference type="Proteomes" id="UP001449225"/>
    </source>
</evidence>
<feature type="chain" id="PRO_5047339294" evidence="1">
    <location>
        <begin position="21"/>
        <end position="120"/>
    </location>
</feature>
<evidence type="ECO:0000313" key="2">
    <source>
        <dbReference type="EMBL" id="MEM5537774.1"/>
    </source>
</evidence>
<reference evidence="2 3" key="1">
    <citation type="submission" date="2024-03" db="EMBL/GenBank/DDBJ databases">
        <title>Community enrichment and isolation of bacterial strains for fucoidan degradation.</title>
        <authorList>
            <person name="Sichert A."/>
        </authorList>
    </citation>
    <scope>NUCLEOTIDE SEQUENCE [LARGE SCALE GENOMIC DNA]</scope>
    <source>
        <strain evidence="2 3">AS76</strain>
    </source>
</reference>
<gene>
    <name evidence="2" type="ORF">WNY58_15405</name>
</gene>
<name>A0ABU9TVM7_9GAMM</name>
<evidence type="ECO:0000256" key="1">
    <source>
        <dbReference type="SAM" id="SignalP"/>
    </source>
</evidence>
<comment type="caution">
    <text evidence="2">The sequence shown here is derived from an EMBL/GenBank/DDBJ whole genome shotgun (WGS) entry which is preliminary data.</text>
</comment>
<proteinExistence type="predicted"/>
<organism evidence="2 3">
    <name type="scientific">Neptuniibacter pectenicola</name>
    <dbReference type="NCBI Taxonomy" id="1806669"/>
    <lineage>
        <taxon>Bacteria</taxon>
        <taxon>Pseudomonadati</taxon>
        <taxon>Pseudomonadota</taxon>
        <taxon>Gammaproteobacteria</taxon>
        <taxon>Oceanospirillales</taxon>
        <taxon>Oceanospirillaceae</taxon>
        <taxon>Neptuniibacter</taxon>
    </lineage>
</organism>
<sequence>MKHSWITTLLLMFTSLSATAGSSEVIDADVSKRDDTYHFSVTIKHADTGWDHYANKWEIVGANGEVYGTRILHHPHVNEQPFTRSLAGVKIPANVHSVMIRSYDSVHGVGDKRFKIDLPK</sequence>
<accession>A0ABU9TVM7</accession>
<dbReference type="RefSeq" id="WP_342854986.1">
    <property type="nucleotide sequence ID" value="NZ_JBBMRA010000019.1"/>
</dbReference>
<keyword evidence="1" id="KW-0732">Signal</keyword>
<dbReference type="EMBL" id="JBBMRA010000019">
    <property type="protein sequence ID" value="MEM5537774.1"/>
    <property type="molecule type" value="Genomic_DNA"/>
</dbReference>
<dbReference type="Proteomes" id="UP001449225">
    <property type="component" value="Unassembled WGS sequence"/>
</dbReference>
<keyword evidence="3" id="KW-1185">Reference proteome</keyword>